<evidence type="ECO:0000313" key="2">
    <source>
        <dbReference type="Proteomes" id="UP000306196"/>
    </source>
</evidence>
<dbReference type="AlphaFoldDB" id="A0A5R8K823"/>
<dbReference type="Proteomes" id="UP000306196">
    <property type="component" value="Unassembled WGS sequence"/>
</dbReference>
<organism evidence="1 2">
    <name type="scientific">Phragmitibacter flavus</name>
    <dbReference type="NCBI Taxonomy" id="2576071"/>
    <lineage>
        <taxon>Bacteria</taxon>
        <taxon>Pseudomonadati</taxon>
        <taxon>Verrucomicrobiota</taxon>
        <taxon>Verrucomicrobiia</taxon>
        <taxon>Verrucomicrobiales</taxon>
        <taxon>Verrucomicrobiaceae</taxon>
        <taxon>Phragmitibacter</taxon>
    </lineage>
</organism>
<dbReference type="EMBL" id="VAUV01000024">
    <property type="protein sequence ID" value="TLD68476.1"/>
    <property type="molecule type" value="Genomic_DNA"/>
</dbReference>
<dbReference type="RefSeq" id="WP_138088568.1">
    <property type="nucleotide sequence ID" value="NZ_VAUV01000024.1"/>
</dbReference>
<proteinExistence type="predicted"/>
<gene>
    <name evidence="1" type="ORF">FEM03_22495</name>
</gene>
<dbReference type="InterPro" id="IPR054221">
    <property type="entry name" value="DUF6941"/>
</dbReference>
<dbReference type="Pfam" id="PF22091">
    <property type="entry name" value="DUF6941"/>
    <property type="match status" value="1"/>
</dbReference>
<keyword evidence="2" id="KW-1185">Reference proteome</keyword>
<comment type="caution">
    <text evidence="1">The sequence shown here is derived from an EMBL/GenBank/DDBJ whole genome shotgun (WGS) entry which is preliminary data.</text>
</comment>
<protein>
    <submittedName>
        <fullName evidence="1">Uncharacterized protein</fullName>
    </submittedName>
</protein>
<reference evidence="1 2" key="1">
    <citation type="submission" date="2019-05" db="EMBL/GenBank/DDBJ databases">
        <title>Verrucobacter flavum gen. nov., sp. nov. a new member of the family Verrucomicrobiaceae.</title>
        <authorList>
            <person name="Szuroczki S."/>
            <person name="Abbaszade G."/>
            <person name="Szabo A."/>
            <person name="Felfoldi T."/>
            <person name="Schumann P."/>
            <person name="Boka K."/>
            <person name="Keki Z."/>
            <person name="Toumi M."/>
            <person name="Toth E."/>
        </authorList>
    </citation>
    <scope>NUCLEOTIDE SEQUENCE [LARGE SCALE GENOMIC DNA]</scope>
    <source>
        <strain evidence="1 2">MG-N-17</strain>
    </source>
</reference>
<dbReference type="OrthoDB" id="1716312at2"/>
<sequence>MQLQLITLCDSAADYQGKLCILGTFDTLCAREFPVAHPQCSLALRLLFSPHDVGQHQLRIELKNEAGLSIMPAFTPMMDVNFPPGAIPFVSRNLVLNLQRLHFEKAGVYHFVIHINGDELATLPLRVTRYEEMRGSNQPAG</sequence>
<accession>A0A5R8K823</accession>
<evidence type="ECO:0000313" key="1">
    <source>
        <dbReference type="EMBL" id="TLD68476.1"/>
    </source>
</evidence>
<name>A0A5R8K823_9BACT</name>